<evidence type="ECO:0000256" key="2">
    <source>
        <dbReference type="ARBA" id="ARBA00006986"/>
    </source>
</evidence>
<keyword evidence="12" id="KW-1185">Reference proteome</keyword>
<reference evidence="11" key="1">
    <citation type="journal article" date="2023" name="Insect Mol. Biol.">
        <title>Genome sequencing provides insights into the evolution of gene families encoding plant cell wall-degrading enzymes in longhorned beetles.</title>
        <authorList>
            <person name="Shin N.R."/>
            <person name="Okamura Y."/>
            <person name="Kirsch R."/>
            <person name="Pauchet Y."/>
        </authorList>
    </citation>
    <scope>NUCLEOTIDE SEQUENCE</scope>
    <source>
        <strain evidence="11">MMC_N1</strain>
    </source>
</reference>
<protein>
    <submittedName>
        <fullName evidence="11">Uncharacterized protein</fullName>
    </submittedName>
</protein>
<dbReference type="PANTHER" id="PTHR28607">
    <property type="entry name" value="EXPRESSED PROTEIN"/>
    <property type="match status" value="1"/>
</dbReference>
<evidence type="ECO:0000256" key="9">
    <source>
        <dbReference type="SAM" id="Phobius"/>
    </source>
</evidence>
<comment type="similarity">
    <text evidence="2">Belongs to the FAM174 family.</text>
</comment>
<comment type="caution">
    <text evidence="11">The sequence shown here is derived from an EMBL/GenBank/DDBJ whole genome shotgun (WGS) entry which is preliminary data.</text>
</comment>
<keyword evidence="3 9" id="KW-0812">Transmembrane</keyword>
<feature type="chain" id="PRO_5047443937" evidence="10">
    <location>
        <begin position="22"/>
        <end position="170"/>
    </location>
</feature>
<evidence type="ECO:0000256" key="10">
    <source>
        <dbReference type="SAM" id="SignalP"/>
    </source>
</evidence>
<evidence type="ECO:0000256" key="1">
    <source>
        <dbReference type="ARBA" id="ARBA00004479"/>
    </source>
</evidence>
<organism evidence="11 12">
    <name type="scientific">Molorchus minor</name>
    <dbReference type="NCBI Taxonomy" id="1323400"/>
    <lineage>
        <taxon>Eukaryota</taxon>
        <taxon>Metazoa</taxon>
        <taxon>Ecdysozoa</taxon>
        <taxon>Arthropoda</taxon>
        <taxon>Hexapoda</taxon>
        <taxon>Insecta</taxon>
        <taxon>Pterygota</taxon>
        <taxon>Neoptera</taxon>
        <taxon>Endopterygota</taxon>
        <taxon>Coleoptera</taxon>
        <taxon>Polyphaga</taxon>
        <taxon>Cucujiformia</taxon>
        <taxon>Chrysomeloidea</taxon>
        <taxon>Cerambycidae</taxon>
        <taxon>Lamiinae</taxon>
        <taxon>Monochamini</taxon>
        <taxon>Molorchus</taxon>
    </lineage>
</organism>
<feature type="transmembrane region" description="Helical" evidence="9">
    <location>
        <begin position="102"/>
        <end position="123"/>
    </location>
</feature>
<accession>A0ABQ9K0R5</accession>
<sequence>MTHVMIIYIFIYLLNIDHCNMNVPPQNINNNMNKVNDVENSNSDKVENSLGAQPSLTLNLSKNFKNELESLPAHIQISNKPTTHPVVIPNIKTNSDIIESGALMRGVFVFVGIAMLFMIYLIFKTYRKSHKKQVNVKKYGVRARRTDTEMEPLHLDDDEEDETVFEPESK</sequence>
<gene>
    <name evidence="11" type="ORF">NQ317_001848</name>
</gene>
<dbReference type="Proteomes" id="UP001162164">
    <property type="component" value="Unassembled WGS sequence"/>
</dbReference>
<keyword evidence="7" id="KW-0325">Glycoprotein</keyword>
<evidence type="ECO:0000256" key="7">
    <source>
        <dbReference type="ARBA" id="ARBA00023180"/>
    </source>
</evidence>
<dbReference type="PANTHER" id="PTHR28607:SF4">
    <property type="entry name" value="TRANSMEMBRANE PROTEIN"/>
    <property type="match status" value="1"/>
</dbReference>
<evidence type="ECO:0000256" key="3">
    <source>
        <dbReference type="ARBA" id="ARBA00022692"/>
    </source>
</evidence>
<evidence type="ECO:0000313" key="12">
    <source>
        <dbReference type="Proteomes" id="UP001162164"/>
    </source>
</evidence>
<dbReference type="EMBL" id="JAPWTJ010000094">
    <property type="protein sequence ID" value="KAJ8983105.1"/>
    <property type="molecule type" value="Genomic_DNA"/>
</dbReference>
<name>A0ABQ9K0R5_9CUCU</name>
<evidence type="ECO:0000313" key="11">
    <source>
        <dbReference type="EMBL" id="KAJ8983105.1"/>
    </source>
</evidence>
<feature type="signal peptide" evidence="10">
    <location>
        <begin position="1"/>
        <end position="21"/>
    </location>
</feature>
<proteinExistence type="inferred from homology"/>
<dbReference type="InterPro" id="IPR009565">
    <property type="entry name" value="FAM174-like"/>
</dbReference>
<comment type="subcellular location">
    <subcellularLocation>
        <location evidence="1">Membrane</location>
        <topology evidence="1">Single-pass type I membrane protein</topology>
    </subcellularLocation>
</comment>
<evidence type="ECO:0000256" key="8">
    <source>
        <dbReference type="SAM" id="MobiDB-lite"/>
    </source>
</evidence>
<dbReference type="Pfam" id="PF06679">
    <property type="entry name" value="DUF1180"/>
    <property type="match status" value="1"/>
</dbReference>
<feature type="region of interest" description="Disordered" evidence="8">
    <location>
        <begin position="147"/>
        <end position="170"/>
    </location>
</feature>
<keyword evidence="5 9" id="KW-1133">Transmembrane helix</keyword>
<feature type="compositionally biased region" description="Acidic residues" evidence="8">
    <location>
        <begin position="156"/>
        <end position="170"/>
    </location>
</feature>
<evidence type="ECO:0000256" key="4">
    <source>
        <dbReference type="ARBA" id="ARBA00022729"/>
    </source>
</evidence>
<evidence type="ECO:0000256" key="6">
    <source>
        <dbReference type="ARBA" id="ARBA00023136"/>
    </source>
</evidence>
<evidence type="ECO:0000256" key="5">
    <source>
        <dbReference type="ARBA" id="ARBA00022989"/>
    </source>
</evidence>
<keyword evidence="6 9" id="KW-0472">Membrane</keyword>
<keyword evidence="4 10" id="KW-0732">Signal</keyword>